<organism evidence="1 2">
    <name type="scientific">Prunus dulcis</name>
    <name type="common">Almond</name>
    <name type="synonym">Amygdalus dulcis</name>
    <dbReference type="NCBI Taxonomy" id="3755"/>
    <lineage>
        <taxon>Eukaryota</taxon>
        <taxon>Viridiplantae</taxon>
        <taxon>Streptophyta</taxon>
        <taxon>Embryophyta</taxon>
        <taxon>Tracheophyta</taxon>
        <taxon>Spermatophyta</taxon>
        <taxon>Magnoliopsida</taxon>
        <taxon>eudicotyledons</taxon>
        <taxon>Gunneridae</taxon>
        <taxon>Pentapetalae</taxon>
        <taxon>rosids</taxon>
        <taxon>fabids</taxon>
        <taxon>Rosales</taxon>
        <taxon>Rosaceae</taxon>
        <taxon>Amygdaloideae</taxon>
        <taxon>Amygdaleae</taxon>
        <taxon>Prunus</taxon>
    </lineage>
</organism>
<gene>
    <name evidence="1" type="ORF">L3X38_026251</name>
</gene>
<reference evidence="1 2" key="1">
    <citation type="journal article" date="2022" name="G3 (Bethesda)">
        <title>Whole-genome sequence and methylome profiling of the almond [Prunus dulcis (Mill.) D.A. Webb] cultivar 'Nonpareil'.</title>
        <authorList>
            <person name="D'Amico-Willman K.M."/>
            <person name="Ouma W.Z."/>
            <person name="Meulia T."/>
            <person name="Sideli G.M."/>
            <person name="Gradziel T.M."/>
            <person name="Fresnedo-Ramirez J."/>
        </authorList>
    </citation>
    <scope>NUCLEOTIDE SEQUENCE [LARGE SCALE GENOMIC DNA]</scope>
    <source>
        <strain evidence="1">Clone GOH B32 T37-40</strain>
    </source>
</reference>
<proteinExistence type="predicted"/>
<keyword evidence="2" id="KW-1185">Reference proteome</keyword>
<dbReference type="PANTHER" id="PTHR11439">
    <property type="entry name" value="GAG-POL-RELATED RETROTRANSPOSON"/>
    <property type="match status" value="1"/>
</dbReference>
<evidence type="ECO:0008006" key="3">
    <source>
        <dbReference type="Google" id="ProtNLM"/>
    </source>
</evidence>
<dbReference type="CDD" id="cd09272">
    <property type="entry name" value="RNase_HI_RT_Ty1"/>
    <property type="match status" value="1"/>
</dbReference>
<dbReference type="InterPro" id="IPR043502">
    <property type="entry name" value="DNA/RNA_pol_sf"/>
</dbReference>
<dbReference type="SUPFAM" id="SSF56672">
    <property type="entry name" value="DNA/RNA polymerases"/>
    <property type="match status" value="1"/>
</dbReference>
<evidence type="ECO:0000313" key="1">
    <source>
        <dbReference type="EMBL" id="KAI5336117.1"/>
    </source>
</evidence>
<dbReference type="EMBL" id="JAJFAZ020000004">
    <property type="protein sequence ID" value="KAI5336117.1"/>
    <property type="molecule type" value="Genomic_DNA"/>
</dbReference>
<accession>A0AAD4W537</accession>
<evidence type="ECO:0000313" key="2">
    <source>
        <dbReference type="Proteomes" id="UP001054821"/>
    </source>
</evidence>
<comment type="caution">
    <text evidence="1">The sequence shown here is derived from an EMBL/GenBank/DDBJ whole genome shotgun (WGS) entry which is preliminary data.</text>
</comment>
<dbReference type="Proteomes" id="UP001054821">
    <property type="component" value="Chromosome 4"/>
</dbReference>
<dbReference type="PANTHER" id="PTHR11439:SF511">
    <property type="match status" value="1"/>
</dbReference>
<sequence length="284" mass="33005">MMTKPYKTLKSSFTPVFESRTWEISSIFLEWKFLIQRKAFPLEQNLKSTPTDVELLKDPSQYRRLVGHLIYLTITRPYITYSVHILSQFMRQPRKLHLEAAHSVLRYLKKSPGQGILFPTQSSLQLRGYCDADWDGCPTTRRSVTGFCIFLGDVPINWKSKKQISVPRSSAKAEYRSMASITYELVWSKYFLEDLQVKQEQLATWFCYNQADLHIAANLVFHERTKHIELDFHAVRERIQSGLIPTTHVPSAHQNAHIFTKPLGRALFHHHLRKLGALDIHAPT</sequence>
<dbReference type="AlphaFoldDB" id="A0AAD4W537"/>
<protein>
    <recommendedName>
        <fullName evidence="3">Retrovirus-related Pol polyprotein from transposon RE1</fullName>
    </recommendedName>
</protein>
<name>A0AAD4W537_PRUDU</name>